<evidence type="ECO:0000259" key="15">
    <source>
        <dbReference type="PROSITE" id="PS51782"/>
    </source>
</evidence>
<comment type="similarity">
    <text evidence="3">Belongs to the glycosyl hydrolase 18 family. Chitinase class V subfamily.</text>
</comment>
<evidence type="ECO:0000256" key="2">
    <source>
        <dbReference type="ARBA" id="ARBA00004613"/>
    </source>
</evidence>
<keyword evidence="8" id="KW-0146">Chitin degradation</keyword>
<evidence type="ECO:0000256" key="12">
    <source>
        <dbReference type="ARBA" id="ARBA00023326"/>
    </source>
</evidence>
<dbReference type="InterPro" id="IPR018392">
    <property type="entry name" value="LysM"/>
</dbReference>
<dbReference type="Pfam" id="PF01476">
    <property type="entry name" value="LysM"/>
    <property type="match status" value="2"/>
</dbReference>
<keyword evidence="5" id="KW-0964">Secreted</keyword>
<evidence type="ECO:0000256" key="4">
    <source>
        <dbReference type="ARBA" id="ARBA00012729"/>
    </source>
</evidence>
<feature type="domain" description="LysM" evidence="15">
    <location>
        <begin position="139"/>
        <end position="185"/>
    </location>
</feature>
<evidence type="ECO:0000256" key="8">
    <source>
        <dbReference type="ARBA" id="ARBA00023024"/>
    </source>
</evidence>
<evidence type="ECO:0000256" key="11">
    <source>
        <dbReference type="ARBA" id="ARBA00023295"/>
    </source>
</evidence>
<evidence type="ECO:0000256" key="13">
    <source>
        <dbReference type="ARBA" id="ARBA00044955"/>
    </source>
</evidence>
<dbReference type="InterPro" id="IPR001223">
    <property type="entry name" value="Glyco_hydro18_cat"/>
</dbReference>
<keyword evidence="10" id="KW-0119">Carbohydrate metabolism</keyword>
<organism evidence="17 18">
    <name type="scientific">Purpureocillium lilacinum</name>
    <name type="common">Paecilomyces lilacinus</name>
    <dbReference type="NCBI Taxonomy" id="33203"/>
    <lineage>
        <taxon>Eukaryota</taxon>
        <taxon>Fungi</taxon>
        <taxon>Dikarya</taxon>
        <taxon>Ascomycota</taxon>
        <taxon>Pezizomycotina</taxon>
        <taxon>Sordariomycetes</taxon>
        <taxon>Hypocreomycetidae</taxon>
        <taxon>Hypocreales</taxon>
        <taxon>Ophiocordycipitaceae</taxon>
        <taxon>Purpureocillium</taxon>
    </lineage>
</organism>
<evidence type="ECO:0000313" key="17">
    <source>
        <dbReference type="EMBL" id="KAK4086796.1"/>
    </source>
</evidence>
<dbReference type="InterPro" id="IPR036779">
    <property type="entry name" value="LysM_dom_sf"/>
</dbReference>
<evidence type="ECO:0000256" key="6">
    <source>
        <dbReference type="ARBA" id="ARBA00022669"/>
    </source>
</evidence>
<reference evidence="17 18" key="1">
    <citation type="journal article" date="2024" name="Microbiol. Resour. Announc.">
        <title>Genome annotations for the ascomycete fungi Trichoderma harzianum, Trichoderma aggressivum, and Purpureocillium lilacinum.</title>
        <authorList>
            <person name="Beijen E.P.W."/>
            <person name="Ohm R.A."/>
        </authorList>
    </citation>
    <scope>NUCLEOTIDE SEQUENCE [LARGE SCALE GENOMIC DNA]</scope>
    <source>
        <strain evidence="17 18">CBS 150709</strain>
    </source>
</reference>
<dbReference type="InterPro" id="IPR001579">
    <property type="entry name" value="Glyco_hydro_18_chit_AS"/>
</dbReference>
<comment type="subcellular location">
    <subcellularLocation>
        <location evidence="2">Secreted</location>
    </subcellularLocation>
</comment>
<dbReference type="InterPro" id="IPR053214">
    <property type="entry name" value="LysM12-like"/>
</dbReference>
<evidence type="ECO:0000256" key="5">
    <source>
        <dbReference type="ARBA" id="ARBA00022525"/>
    </source>
</evidence>
<keyword evidence="9" id="KW-0843">Virulence</keyword>
<accession>A0ABR0BS89</accession>
<feature type="domain" description="LysM" evidence="15">
    <location>
        <begin position="204"/>
        <end position="252"/>
    </location>
</feature>
<keyword evidence="11 14" id="KW-0326">Glycosidase</keyword>
<evidence type="ECO:0000313" key="18">
    <source>
        <dbReference type="Proteomes" id="UP001287286"/>
    </source>
</evidence>
<dbReference type="EMBL" id="JAWRVI010000038">
    <property type="protein sequence ID" value="KAK4086796.1"/>
    <property type="molecule type" value="Genomic_DNA"/>
</dbReference>
<dbReference type="InterPro" id="IPR029070">
    <property type="entry name" value="Chitinase_insertion_sf"/>
</dbReference>
<dbReference type="InterPro" id="IPR017853">
    <property type="entry name" value="GH"/>
</dbReference>
<dbReference type="Gene3D" id="3.10.350.10">
    <property type="entry name" value="LysM domain"/>
    <property type="match status" value="2"/>
</dbReference>
<comment type="caution">
    <text evidence="17">The sequence shown here is derived from an EMBL/GenBank/DDBJ whole genome shotgun (WGS) entry which is preliminary data.</text>
</comment>
<dbReference type="SUPFAM" id="SSF51445">
    <property type="entry name" value="(Trans)glycosidases"/>
    <property type="match status" value="1"/>
</dbReference>
<dbReference type="PROSITE" id="PS01095">
    <property type="entry name" value="GH18_1"/>
    <property type="match status" value="1"/>
</dbReference>
<dbReference type="SUPFAM" id="SSF54106">
    <property type="entry name" value="LysM domain"/>
    <property type="match status" value="2"/>
</dbReference>
<comment type="similarity">
    <text evidence="13">Belongs to the secreted LysM effector family.</text>
</comment>
<dbReference type="Pfam" id="PF00704">
    <property type="entry name" value="Glyco_hydro_18"/>
    <property type="match status" value="1"/>
</dbReference>
<evidence type="ECO:0000256" key="14">
    <source>
        <dbReference type="RuleBase" id="RU000489"/>
    </source>
</evidence>
<dbReference type="CDD" id="cd00118">
    <property type="entry name" value="LysM"/>
    <property type="match status" value="2"/>
</dbReference>
<dbReference type="SMART" id="SM00257">
    <property type="entry name" value="LysM"/>
    <property type="match status" value="2"/>
</dbReference>
<evidence type="ECO:0000256" key="10">
    <source>
        <dbReference type="ARBA" id="ARBA00023277"/>
    </source>
</evidence>
<keyword evidence="6" id="KW-0147">Chitin-binding</keyword>
<keyword evidence="12" id="KW-0624">Polysaccharide degradation</keyword>
<evidence type="ECO:0000259" key="16">
    <source>
        <dbReference type="PROSITE" id="PS51910"/>
    </source>
</evidence>
<dbReference type="Gene3D" id="3.10.50.10">
    <property type="match status" value="1"/>
</dbReference>
<sequence length="1088" mass="120012">MSQYLRGNQHCGETIVFARSGKVVLGSYVGSAFPHAEAAGLMDKFSDHVKLVPGAKEYGFEVCRSFGPETFGVLADTSGDLDVVQRRLASWSNATCPESLTASPKISNVTVSLIHLEDITVSPNGDGIIHSLERRDVCKYTQVKAGDGCWALADRCNISQDDLKKFNGDKADYCNTLKVDQYVCCSAGSLPDFSPQPKSDGGCFDYQVRAGDSCYDIAVAHSINNTRIESVNQNTWGWQGCLHLQVGQVICLSTGRPPMPAIVPNAICGPQVPGTKNPGNEIDIAKLNPCQLNACCNIWGQCGITPAFCIPSSADTKAPGTAAPGSNGCISNCGTDITNNATKPATFRAVGYFEAFNKDRPCLHMRAADMDQYSPNLTDVHYAFANITADFQVQIGTNYESVFEEFTKLQRLRRVLSFGGWSFSTAVDTFPIFRQAVTDAQRQAFASSAVEFLKKHNLDGLDFDWEYPGAPDIPNIPAGDPLDGERYLSFLKQVRQLLPASKTLSIAAPASYWYLRGFPIDEIAEIVDYIVYMTYDLHGQWDYSNKFVNEGCLLGNCLRSHVNQTETNYALAMITKAGVPAHKILLGLPRYGRSFKMSEAGCTTEDCNFEGPNSTAMAGLCTGTPGYLSNFEIRDIISQAAYPDDYGTVVNKAWSTYEGDFLVFNDNNWVSYLKDETYRARSLWAFNSNLGGIVEWATDLDADWDDEKPNQGDWGDETDQDMCDWSLNFSTLDDLEATADKYDPYCKSIYAMETLSTELQAALTEYDAINDDYDDLFGYYTKYIKGMIPGTLRKFMSEDGGPGNKYFDCTMNDFIRNVSTRTCPFDLYSLGGHYLLYFELKHDMKDAFYGDLLKNYGIEESWVKFGTDDLSDKCRPSLACQPGRRIWYGVPMMADDIQVPNPRSIVNGSQINIDQLQLDIAATYFDLLWLQWDGQVYEPAQVYAYPVAMIRQAVSSMKKVKEIGETEKEAEQKNLIITILFAVLTIVPFIGEAAAAAAGLANVARVLTLIGEAANAATALYDVIDNPESGFMNLFASLLGAAAFTRNGESISKISKVRRELADAGVPAKLGKILEADTKKIKNIVQEC</sequence>
<dbReference type="Gene3D" id="3.20.20.80">
    <property type="entry name" value="Glycosidases"/>
    <property type="match status" value="1"/>
</dbReference>
<feature type="domain" description="GH18" evidence="16">
    <location>
        <begin position="347"/>
        <end position="717"/>
    </location>
</feature>
<dbReference type="EC" id="3.2.1.14" evidence="4"/>
<dbReference type="PANTHER" id="PTHR47700">
    <property type="entry name" value="V CHITINASE, PUTATIVE (AFU_ORTHOLOGUE AFUA_6G13720)-RELATED"/>
    <property type="match status" value="1"/>
</dbReference>
<keyword evidence="18" id="KW-1185">Reference proteome</keyword>
<protein>
    <recommendedName>
        <fullName evidence="4">chitinase</fullName>
        <ecNumber evidence="4">3.2.1.14</ecNumber>
    </recommendedName>
</protein>
<dbReference type="PROSITE" id="PS51782">
    <property type="entry name" value="LYSM"/>
    <property type="match status" value="2"/>
</dbReference>
<evidence type="ECO:0000256" key="1">
    <source>
        <dbReference type="ARBA" id="ARBA00000822"/>
    </source>
</evidence>
<evidence type="ECO:0000256" key="9">
    <source>
        <dbReference type="ARBA" id="ARBA00023026"/>
    </source>
</evidence>
<keyword evidence="7 14" id="KW-0378">Hydrolase</keyword>
<name>A0ABR0BS89_PURLI</name>
<gene>
    <name evidence="17" type="ORF">Purlil1_8961</name>
</gene>
<dbReference type="SMART" id="SM00636">
    <property type="entry name" value="Glyco_18"/>
    <property type="match status" value="1"/>
</dbReference>
<evidence type="ECO:0000256" key="3">
    <source>
        <dbReference type="ARBA" id="ARBA00008682"/>
    </source>
</evidence>
<evidence type="ECO:0000256" key="7">
    <source>
        <dbReference type="ARBA" id="ARBA00022801"/>
    </source>
</evidence>
<dbReference type="Proteomes" id="UP001287286">
    <property type="component" value="Unassembled WGS sequence"/>
</dbReference>
<dbReference type="InterPro" id="IPR011583">
    <property type="entry name" value="Chitinase_II/V-like_cat"/>
</dbReference>
<dbReference type="SUPFAM" id="SSF54556">
    <property type="entry name" value="Chitinase insertion domain"/>
    <property type="match status" value="1"/>
</dbReference>
<proteinExistence type="inferred from homology"/>
<dbReference type="InterPro" id="IPR036861">
    <property type="entry name" value="Endochitinase-like_sf"/>
</dbReference>
<dbReference type="PROSITE" id="PS51910">
    <property type="entry name" value="GH18_2"/>
    <property type="match status" value="1"/>
</dbReference>
<comment type="catalytic activity">
    <reaction evidence="1">
        <text>Random endo-hydrolysis of N-acetyl-beta-D-glucosaminide (1-&gt;4)-beta-linkages in chitin and chitodextrins.</text>
        <dbReference type="EC" id="3.2.1.14"/>
    </reaction>
</comment>
<dbReference type="CDD" id="cd02878">
    <property type="entry name" value="GH18_zymocin_alpha"/>
    <property type="match status" value="1"/>
</dbReference>
<dbReference type="SUPFAM" id="SSF57016">
    <property type="entry name" value="Plant lectins/antimicrobial peptides"/>
    <property type="match status" value="1"/>
</dbReference>
<dbReference type="PANTHER" id="PTHR47700:SF2">
    <property type="entry name" value="CHITINASE"/>
    <property type="match status" value="1"/>
</dbReference>